<dbReference type="InterPro" id="IPR036390">
    <property type="entry name" value="WH_DNA-bd_sf"/>
</dbReference>
<evidence type="ECO:0000313" key="4">
    <source>
        <dbReference type="Proteomes" id="UP001500506"/>
    </source>
</evidence>
<dbReference type="InterPro" id="IPR036388">
    <property type="entry name" value="WH-like_DNA-bd_sf"/>
</dbReference>
<dbReference type="Gene3D" id="3.30.420.40">
    <property type="match status" value="2"/>
</dbReference>
<feature type="domain" description="HTH iclR-type" evidence="2">
    <location>
        <begin position="21"/>
        <end position="62"/>
    </location>
</feature>
<protein>
    <submittedName>
        <fullName evidence="3">ROK family transcriptional regulator</fullName>
    </submittedName>
</protein>
<keyword evidence="4" id="KW-1185">Reference proteome</keyword>
<comment type="similarity">
    <text evidence="1">Belongs to the ROK (NagC/XylR) family.</text>
</comment>
<dbReference type="InterPro" id="IPR043129">
    <property type="entry name" value="ATPase_NBD"/>
</dbReference>
<dbReference type="EMBL" id="BAAANH010000004">
    <property type="protein sequence ID" value="GAA1762842.1"/>
    <property type="molecule type" value="Genomic_DNA"/>
</dbReference>
<comment type="caution">
    <text evidence="3">The sequence shown here is derived from an EMBL/GenBank/DDBJ whole genome shotgun (WGS) entry which is preliminary data.</text>
</comment>
<evidence type="ECO:0000313" key="3">
    <source>
        <dbReference type="EMBL" id="GAA1762842.1"/>
    </source>
</evidence>
<proteinExistence type="inferred from homology"/>
<dbReference type="Pfam" id="PF00480">
    <property type="entry name" value="ROK"/>
    <property type="match status" value="1"/>
</dbReference>
<dbReference type="Gene3D" id="1.10.10.10">
    <property type="entry name" value="Winged helix-like DNA-binding domain superfamily/Winged helix DNA-binding domain"/>
    <property type="match status" value="1"/>
</dbReference>
<evidence type="ECO:0000256" key="1">
    <source>
        <dbReference type="ARBA" id="ARBA00006479"/>
    </source>
</evidence>
<dbReference type="RefSeq" id="WP_232497528.1">
    <property type="nucleotide sequence ID" value="NZ_BAAANH010000004.1"/>
</dbReference>
<gene>
    <name evidence="3" type="ORF">GCM10009747_22890</name>
</gene>
<reference evidence="3 4" key="1">
    <citation type="journal article" date="2019" name="Int. J. Syst. Evol. Microbiol.">
        <title>The Global Catalogue of Microorganisms (GCM) 10K type strain sequencing project: providing services to taxonomists for standard genome sequencing and annotation.</title>
        <authorList>
            <consortium name="The Broad Institute Genomics Platform"/>
            <consortium name="The Broad Institute Genome Sequencing Center for Infectious Disease"/>
            <person name="Wu L."/>
            <person name="Ma J."/>
        </authorList>
    </citation>
    <scope>NUCLEOTIDE SEQUENCE [LARGE SCALE GENOMIC DNA]</scope>
    <source>
        <strain evidence="3 4">JCM 14319</strain>
    </source>
</reference>
<dbReference type="Pfam" id="PF09339">
    <property type="entry name" value="HTH_IclR"/>
    <property type="match status" value="1"/>
</dbReference>
<evidence type="ECO:0000259" key="2">
    <source>
        <dbReference type="Pfam" id="PF09339"/>
    </source>
</evidence>
<name>A0ABN2KQ79_9MICO</name>
<sequence length="397" mass="42421">MHDQGTAVGTARLKQLNTDRVMNELRRREEPVRIVELAHSIGLARPTVAQIVEELTGRGWLSHHEPIESLGRPAVRVAVNRRRFPVIGIDLGAHRVAVRLCDAGGAPLATAEIRHSTTDGRELLKIAGAAISKVTAEAHVDADEISVTTAASVGIVDHRSGRVRYVRGIDKWSELDLVAELSALVGGVVAIDNDANLAAQAMLADDQPSASFLTIQWGARLGAGLVLDRRLYHGVSSAAGEIGALRVRDAWSREWSSLEGAVGAARIAEVARLEAARDPNGTFARDIVDIDATEYVFRRASEGNRTAIDVVERIAGVAAEALAPICLALDLDRVYITGGIARAGAVLTNAVERGLNEISRVPISVLVSPYAEDTVVHGAVAASVERLWDELVDVRTC</sequence>
<dbReference type="InterPro" id="IPR000600">
    <property type="entry name" value="ROK"/>
</dbReference>
<dbReference type="Proteomes" id="UP001500506">
    <property type="component" value="Unassembled WGS sequence"/>
</dbReference>
<dbReference type="SUPFAM" id="SSF53067">
    <property type="entry name" value="Actin-like ATPase domain"/>
    <property type="match status" value="1"/>
</dbReference>
<dbReference type="SUPFAM" id="SSF46785">
    <property type="entry name" value="Winged helix' DNA-binding domain"/>
    <property type="match status" value="1"/>
</dbReference>
<accession>A0ABN2KQ79</accession>
<organism evidence="3 4">
    <name type="scientific">Agromyces humatus</name>
    <dbReference type="NCBI Taxonomy" id="279573"/>
    <lineage>
        <taxon>Bacteria</taxon>
        <taxon>Bacillati</taxon>
        <taxon>Actinomycetota</taxon>
        <taxon>Actinomycetes</taxon>
        <taxon>Micrococcales</taxon>
        <taxon>Microbacteriaceae</taxon>
        <taxon>Agromyces</taxon>
    </lineage>
</organism>
<dbReference type="PANTHER" id="PTHR18964:SF149">
    <property type="entry name" value="BIFUNCTIONAL UDP-N-ACETYLGLUCOSAMINE 2-EPIMERASE_N-ACETYLMANNOSAMINE KINASE"/>
    <property type="match status" value="1"/>
</dbReference>
<dbReference type="InterPro" id="IPR005471">
    <property type="entry name" value="Tscrpt_reg_IclR_N"/>
</dbReference>
<dbReference type="PANTHER" id="PTHR18964">
    <property type="entry name" value="ROK (REPRESSOR, ORF, KINASE) FAMILY"/>
    <property type="match status" value="1"/>
</dbReference>